<accession>A0A6M5YX82</accession>
<proteinExistence type="predicted"/>
<dbReference type="KEGG" id="ftj:FTUN_6194"/>
<protein>
    <submittedName>
        <fullName evidence="1">Uncharacterized protein</fullName>
    </submittedName>
</protein>
<keyword evidence="2" id="KW-1185">Reference proteome</keyword>
<dbReference type="Proteomes" id="UP000503447">
    <property type="component" value="Chromosome"/>
</dbReference>
<name>A0A6M5YX82_9BACT</name>
<evidence type="ECO:0000313" key="2">
    <source>
        <dbReference type="Proteomes" id="UP000503447"/>
    </source>
</evidence>
<reference evidence="2" key="1">
    <citation type="submission" date="2020-05" db="EMBL/GenBank/DDBJ databases">
        <title>Frigoriglobus tundricola gen. nov., sp. nov., a psychrotolerant cellulolytic planctomycete of the family Gemmataceae with two divergent copies of 16S rRNA gene.</title>
        <authorList>
            <person name="Kulichevskaya I.S."/>
            <person name="Ivanova A.A."/>
            <person name="Naumoff D.G."/>
            <person name="Beletsky A.V."/>
            <person name="Rijpstra W.I.C."/>
            <person name="Sinninghe Damste J.S."/>
            <person name="Mardanov A.V."/>
            <person name="Ravin N.V."/>
            <person name="Dedysh S.N."/>
        </authorList>
    </citation>
    <scope>NUCLEOTIDE SEQUENCE [LARGE SCALE GENOMIC DNA]</scope>
    <source>
        <strain evidence="2">PL17</strain>
    </source>
</reference>
<sequence>MTRSVRRTYRLSANALCHDVWFNRRGELVVEREAAPAPSEAESLLYRRAEALVAECGGEGCPIDSSDVQVATDAP</sequence>
<evidence type="ECO:0000313" key="1">
    <source>
        <dbReference type="EMBL" id="QJW98599.1"/>
    </source>
</evidence>
<dbReference type="EMBL" id="CP053452">
    <property type="protein sequence ID" value="QJW98599.1"/>
    <property type="molecule type" value="Genomic_DNA"/>
</dbReference>
<dbReference type="RefSeq" id="WP_171473737.1">
    <property type="nucleotide sequence ID" value="NZ_CP053452.2"/>
</dbReference>
<gene>
    <name evidence="1" type="ORF">FTUN_6194</name>
</gene>
<organism evidence="1 2">
    <name type="scientific">Frigoriglobus tundricola</name>
    <dbReference type="NCBI Taxonomy" id="2774151"/>
    <lineage>
        <taxon>Bacteria</taxon>
        <taxon>Pseudomonadati</taxon>
        <taxon>Planctomycetota</taxon>
        <taxon>Planctomycetia</taxon>
        <taxon>Gemmatales</taxon>
        <taxon>Gemmataceae</taxon>
        <taxon>Frigoriglobus</taxon>
    </lineage>
</organism>
<dbReference type="AlphaFoldDB" id="A0A6M5YX82"/>